<name>A0A2A3E2P2_APICC</name>
<evidence type="ECO:0000313" key="3">
    <source>
        <dbReference type="Proteomes" id="UP000242457"/>
    </source>
</evidence>
<gene>
    <name evidence="2" type="ORF">APICC_08751</name>
</gene>
<protein>
    <submittedName>
        <fullName evidence="2">Uncharacterized protein</fullName>
    </submittedName>
</protein>
<accession>A0A2A3E2P2</accession>
<feature type="region of interest" description="Disordered" evidence="1">
    <location>
        <begin position="72"/>
        <end position="93"/>
    </location>
</feature>
<evidence type="ECO:0000256" key="1">
    <source>
        <dbReference type="SAM" id="MobiDB-lite"/>
    </source>
</evidence>
<keyword evidence="3" id="KW-1185">Reference proteome</keyword>
<organism evidence="2 3">
    <name type="scientific">Apis cerana cerana</name>
    <name type="common">Oriental honeybee</name>
    <dbReference type="NCBI Taxonomy" id="94128"/>
    <lineage>
        <taxon>Eukaryota</taxon>
        <taxon>Metazoa</taxon>
        <taxon>Ecdysozoa</taxon>
        <taxon>Arthropoda</taxon>
        <taxon>Hexapoda</taxon>
        <taxon>Insecta</taxon>
        <taxon>Pterygota</taxon>
        <taxon>Neoptera</taxon>
        <taxon>Endopterygota</taxon>
        <taxon>Hymenoptera</taxon>
        <taxon>Apocrita</taxon>
        <taxon>Aculeata</taxon>
        <taxon>Apoidea</taxon>
        <taxon>Anthophila</taxon>
        <taxon>Apidae</taxon>
        <taxon>Apis</taxon>
    </lineage>
</organism>
<dbReference type="EMBL" id="KZ288422">
    <property type="protein sequence ID" value="PBC25970.1"/>
    <property type="molecule type" value="Genomic_DNA"/>
</dbReference>
<dbReference type="Proteomes" id="UP000242457">
    <property type="component" value="Unassembled WGS sequence"/>
</dbReference>
<sequence length="93" mass="10904">MTCYIQSRRAVGAIVIRIVAIIDIISYSRNDCYNNIYTITYYCLEYLCNTARSKSLSQIKEQLLNEELICETEKSRRSQSESKMHIPETNENR</sequence>
<dbReference type="AlphaFoldDB" id="A0A2A3E2P2"/>
<evidence type="ECO:0000313" key="2">
    <source>
        <dbReference type="EMBL" id="PBC25970.1"/>
    </source>
</evidence>
<reference evidence="2 3" key="1">
    <citation type="submission" date="2014-07" db="EMBL/GenBank/DDBJ databases">
        <title>Genomic and transcriptomic analysis on Apis cerana provide comprehensive insights into honey bee biology.</title>
        <authorList>
            <person name="Diao Q."/>
            <person name="Sun L."/>
            <person name="Zheng H."/>
            <person name="Zheng H."/>
            <person name="Xu S."/>
            <person name="Wang S."/>
            <person name="Zeng Z."/>
            <person name="Hu F."/>
            <person name="Su S."/>
            <person name="Wu J."/>
        </authorList>
    </citation>
    <scope>NUCLEOTIDE SEQUENCE [LARGE SCALE GENOMIC DNA]</scope>
    <source>
        <tissue evidence="2">Pupae without intestine</tissue>
    </source>
</reference>
<proteinExistence type="predicted"/>